<protein>
    <submittedName>
        <fullName evidence="13">CDP-alcohol phosphatidyltransferase family protein</fullName>
    </submittedName>
</protein>
<keyword evidence="8 12" id="KW-0472">Membrane</keyword>
<keyword evidence="9" id="KW-0594">Phospholipid biosynthesis</keyword>
<dbReference type="PROSITE" id="PS00379">
    <property type="entry name" value="CDP_ALCOHOL_P_TRANSF"/>
    <property type="match status" value="1"/>
</dbReference>
<keyword evidence="3" id="KW-0444">Lipid biosynthesis</keyword>
<comment type="caution">
    <text evidence="13">The sequence shown here is derived from an EMBL/GenBank/DDBJ whole genome shotgun (WGS) entry which is preliminary data.</text>
</comment>
<evidence type="ECO:0000313" key="13">
    <source>
        <dbReference type="EMBL" id="MFD0847457.1"/>
    </source>
</evidence>
<evidence type="ECO:0000256" key="3">
    <source>
        <dbReference type="ARBA" id="ARBA00022516"/>
    </source>
</evidence>
<dbReference type="Pfam" id="PF01066">
    <property type="entry name" value="CDP-OH_P_transf"/>
    <property type="match status" value="1"/>
</dbReference>
<evidence type="ECO:0000256" key="11">
    <source>
        <dbReference type="RuleBase" id="RU003750"/>
    </source>
</evidence>
<dbReference type="Gene3D" id="1.20.120.1760">
    <property type="match status" value="1"/>
</dbReference>
<keyword evidence="6 12" id="KW-1133">Transmembrane helix</keyword>
<comment type="similarity">
    <text evidence="2 11">Belongs to the CDP-alcohol phosphatidyltransferase class-I family.</text>
</comment>
<evidence type="ECO:0000256" key="5">
    <source>
        <dbReference type="ARBA" id="ARBA00022692"/>
    </source>
</evidence>
<evidence type="ECO:0000256" key="8">
    <source>
        <dbReference type="ARBA" id="ARBA00023136"/>
    </source>
</evidence>
<evidence type="ECO:0000256" key="9">
    <source>
        <dbReference type="ARBA" id="ARBA00023209"/>
    </source>
</evidence>
<dbReference type="InterPro" id="IPR000462">
    <property type="entry name" value="CDP-OH_P_trans"/>
</dbReference>
<keyword evidence="5 12" id="KW-0812">Transmembrane</keyword>
<dbReference type="InterPro" id="IPR043130">
    <property type="entry name" value="CDP-OH_PTrfase_TM_dom"/>
</dbReference>
<evidence type="ECO:0000256" key="10">
    <source>
        <dbReference type="ARBA" id="ARBA00023264"/>
    </source>
</evidence>
<keyword evidence="7" id="KW-0443">Lipid metabolism</keyword>
<evidence type="ECO:0000256" key="4">
    <source>
        <dbReference type="ARBA" id="ARBA00022679"/>
    </source>
</evidence>
<dbReference type="InterPro" id="IPR048254">
    <property type="entry name" value="CDP_ALCOHOL_P_TRANSF_CS"/>
</dbReference>
<evidence type="ECO:0000256" key="6">
    <source>
        <dbReference type="ARBA" id="ARBA00022989"/>
    </source>
</evidence>
<dbReference type="Proteomes" id="UP001597124">
    <property type="component" value="Unassembled WGS sequence"/>
</dbReference>
<name>A0ABW3C1L7_SPHXN</name>
<keyword evidence="10" id="KW-1208">Phospholipid metabolism</keyword>
<organism evidence="13 14">
    <name type="scientific">Sphingosinicella xenopeptidilytica</name>
    <dbReference type="NCBI Taxonomy" id="364098"/>
    <lineage>
        <taxon>Bacteria</taxon>
        <taxon>Pseudomonadati</taxon>
        <taxon>Pseudomonadota</taxon>
        <taxon>Alphaproteobacteria</taxon>
        <taxon>Sphingomonadales</taxon>
        <taxon>Sphingosinicellaceae</taxon>
        <taxon>Sphingosinicella</taxon>
    </lineage>
</organism>
<feature type="transmembrane region" description="Helical" evidence="12">
    <location>
        <begin position="211"/>
        <end position="232"/>
    </location>
</feature>
<dbReference type="InterPro" id="IPR050324">
    <property type="entry name" value="CDP-alcohol_PTase-I"/>
</dbReference>
<evidence type="ECO:0000256" key="2">
    <source>
        <dbReference type="ARBA" id="ARBA00010441"/>
    </source>
</evidence>
<dbReference type="PANTHER" id="PTHR14269">
    <property type="entry name" value="CDP-DIACYLGLYCEROL--GLYCEROL-3-PHOSPHATE 3-PHOSPHATIDYLTRANSFERASE-RELATED"/>
    <property type="match status" value="1"/>
</dbReference>
<feature type="transmembrane region" description="Helical" evidence="12">
    <location>
        <begin position="68"/>
        <end position="89"/>
    </location>
</feature>
<evidence type="ECO:0000256" key="7">
    <source>
        <dbReference type="ARBA" id="ARBA00023098"/>
    </source>
</evidence>
<dbReference type="RefSeq" id="WP_381486500.1">
    <property type="nucleotide sequence ID" value="NZ_JBHTIK010000002.1"/>
</dbReference>
<feature type="transmembrane region" description="Helical" evidence="12">
    <location>
        <begin position="125"/>
        <end position="144"/>
    </location>
</feature>
<gene>
    <name evidence="13" type="ORF">ACFQ00_03915</name>
</gene>
<feature type="transmembrane region" description="Helical" evidence="12">
    <location>
        <begin position="95"/>
        <end position="113"/>
    </location>
</feature>
<sequence>MIAVKPAAFAAPTSAAVICGATETVSLSFRNMVSSKRPGTGVHDIHASSILCRRYWRLKQCGRRPINIPNLLTIFRLLLVAPMALYLISGDLTRAGILFAIAAITDAVDGWIARRWDIITTFGRLMDPVADKLLVGTAVALLWWTELLPGWFAVVVAVREGLVLAASVWARARGHADELHPGRFGKAGNAVQMLLVALILLPLPPALKSPLLLQTLMIAATFLTIVSAVRYAQRWKRARNETAS</sequence>
<proteinExistence type="inferred from homology"/>
<accession>A0ABW3C1L7</accession>
<reference evidence="14" key="1">
    <citation type="journal article" date="2019" name="Int. J. Syst. Evol. Microbiol.">
        <title>The Global Catalogue of Microorganisms (GCM) 10K type strain sequencing project: providing services to taxonomists for standard genome sequencing and annotation.</title>
        <authorList>
            <consortium name="The Broad Institute Genomics Platform"/>
            <consortium name="The Broad Institute Genome Sequencing Center for Infectious Disease"/>
            <person name="Wu L."/>
            <person name="Ma J."/>
        </authorList>
    </citation>
    <scope>NUCLEOTIDE SEQUENCE [LARGE SCALE GENOMIC DNA]</scope>
    <source>
        <strain evidence="14">CCUG 52537</strain>
    </source>
</reference>
<dbReference type="PANTHER" id="PTHR14269:SF11">
    <property type="entry name" value="CDP-DIACYLGLYCEROL--GLYCEROL-3-PHOSPHATE 3-PHOSPHATIDYLTRANSFERASE"/>
    <property type="match status" value="1"/>
</dbReference>
<comment type="subcellular location">
    <subcellularLocation>
        <location evidence="1">Membrane</location>
        <topology evidence="1">Multi-pass membrane protein</topology>
    </subcellularLocation>
</comment>
<evidence type="ECO:0000256" key="1">
    <source>
        <dbReference type="ARBA" id="ARBA00004141"/>
    </source>
</evidence>
<evidence type="ECO:0000313" key="14">
    <source>
        <dbReference type="Proteomes" id="UP001597124"/>
    </source>
</evidence>
<keyword evidence="14" id="KW-1185">Reference proteome</keyword>
<keyword evidence="4 11" id="KW-0808">Transferase</keyword>
<dbReference type="EMBL" id="JBHTIK010000002">
    <property type="protein sequence ID" value="MFD0847457.1"/>
    <property type="molecule type" value="Genomic_DNA"/>
</dbReference>
<evidence type="ECO:0000256" key="12">
    <source>
        <dbReference type="SAM" id="Phobius"/>
    </source>
</evidence>